<reference evidence="2" key="1">
    <citation type="submission" date="2018-02" db="EMBL/GenBank/DDBJ databases">
        <title>Genome sequence of Desulfocucumis palustris strain NAW-5.</title>
        <authorList>
            <person name="Watanabe M."/>
            <person name="Kojima H."/>
            <person name="Fukui M."/>
        </authorList>
    </citation>
    <scope>NUCLEOTIDE SEQUENCE [LARGE SCALE GENOMIC DNA]</scope>
    <source>
        <strain evidence="2">NAW-5</strain>
    </source>
</reference>
<dbReference type="EMBL" id="BFAV01000141">
    <property type="protein sequence ID" value="GBF34533.1"/>
    <property type="molecule type" value="Genomic_DNA"/>
</dbReference>
<dbReference type="Proteomes" id="UP000239549">
    <property type="component" value="Unassembled WGS sequence"/>
</dbReference>
<proteinExistence type="predicted"/>
<gene>
    <name evidence="1" type="ORF">DCCM_3652</name>
</gene>
<comment type="caution">
    <text evidence="1">The sequence shown here is derived from an EMBL/GenBank/DDBJ whole genome shotgun (WGS) entry which is preliminary data.</text>
</comment>
<name>A0A2L2XFQ0_9FIRM</name>
<protein>
    <submittedName>
        <fullName evidence="1">Uncharacterized protein</fullName>
    </submittedName>
</protein>
<keyword evidence="2" id="KW-1185">Reference proteome</keyword>
<sequence>MLGNRGAERDTGQYGTNKNTFLQRVFFEDNYSKHTFDQARIIDSRVLFRGH</sequence>
<dbReference type="AlphaFoldDB" id="A0A2L2XFQ0"/>
<accession>A0A2L2XFQ0</accession>
<organism evidence="1 2">
    <name type="scientific">Desulfocucumis palustris</name>
    <dbReference type="NCBI Taxonomy" id="1898651"/>
    <lineage>
        <taxon>Bacteria</taxon>
        <taxon>Bacillati</taxon>
        <taxon>Bacillota</taxon>
        <taxon>Clostridia</taxon>
        <taxon>Eubacteriales</taxon>
        <taxon>Desulfocucumaceae</taxon>
        <taxon>Desulfocucumis</taxon>
    </lineage>
</organism>
<evidence type="ECO:0000313" key="2">
    <source>
        <dbReference type="Proteomes" id="UP000239549"/>
    </source>
</evidence>
<evidence type="ECO:0000313" key="1">
    <source>
        <dbReference type="EMBL" id="GBF34533.1"/>
    </source>
</evidence>